<dbReference type="InterPro" id="IPR012505">
    <property type="entry name" value="YbbR"/>
</dbReference>
<sequence length="426" mass="43644">MDKLLRKNWLVKIISFVTALMLYAIVNAGQNPSPSPSSVIINQTQQMIVTEKLDVRYNSNQYVVSGAPQSVSLRLSGSNDLILKARLLTGKSAFINLVNMRPGTYDVQVQTQGFPTGLKVTPVPGTVRVTVQKKTSKELPVAVDILDKSTVGAGFLVGDPVIDPKAVTVTGGESTINSIAFIKGVISVKGANATVDKMIALHAYDSTGSEVDVSIEPSAVHVQVPVTRVSKQLSIQAVTTGTPAAGYQVGSIDLSANTVNVIAHDGNALNTITGIPPLSVPVDGLTSDKTFSVNVPVPAGATQVSPGKVNVTVHIVKATSAGGGSSASSAAAGTSGQMGTRNFQAVPVTVTGLGSGRNATFTSANNVNVSVTGNSQDLNNLTANDIQASVDLTGLGTGQHQVTVNITVPNGLTAQASPGSVGVNIS</sequence>
<accession>A0A917W5C5</accession>
<dbReference type="RefSeq" id="WP_188804926.1">
    <property type="nucleotide sequence ID" value="NZ_BMOK01000019.1"/>
</dbReference>
<dbReference type="AlphaFoldDB" id="A0A917W5C5"/>
<gene>
    <name evidence="1" type="ORF">GCM10007968_30520</name>
</gene>
<evidence type="ECO:0000313" key="1">
    <source>
        <dbReference type="EMBL" id="GGL64517.1"/>
    </source>
</evidence>
<evidence type="ECO:0000313" key="2">
    <source>
        <dbReference type="Proteomes" id="UP000654670"/>
    </source>
</evidence>
<dbReference type="PANTHER" id="PTHR37804">
    <property type="entry name" value="CDAA REGULATORY PROTEIN CDAR"/>
    <property type="match status" value="1"/>
</dbReference>
<dbReference type="Proteomes" id="UP000654670">
    <property type="component" value="Unassembled WGS sequence"/>
</dbReference>
<evidence type="ECO:0008006" key="3">
    <source>
        <dbReference type="Google" id="ProtNLM"/>
    </source>
</evidence>
<protein>
    <recommendedName>
        <fullName evidence="3">YbbR domain-containing protein</fullName>
    </recommendedName>
</protein>
<dbReference type="Pfam" id="PF07949">
    <property type="entry name" value="YbbR"/>
    <property type="match status" value="4"/>
</dbReference>
<name>A0A917W5C5_9BACL</name>
<dbReference type="PANTHER" id="PTHR37804:SF1">
    <property type="entry name" value="CDAA REGULATORY PROTEIN CDAR"/>
    <property type="match status" value="1"/>
</dbReference>
<reference evidence="1" key="2">
    <citation type="submission" date="2020-09" db="EMBL/GenBank/DDBJ databases">
        <authorList>
            <person name="Sun Q."/>
            <person name="Ohkuma M."/>
        </authorList>
    </citation>
    <scope>NUCLEOTIDE SEQUENCE</scope>
    <source>
        <strain evidence="1">JCM 15325</strain>
    </source>
</reference>
<proteinExistence type="predicted"/>
<organism evidence="1 2">
    <name type="scientific">Sporolactobacillus putidus</name>
    <dbReference type="NCBI Taxonomy" id="492735"/>
    <lineage>
        <taxon>Bacteria</taxon>
        <taxon>Bacillati</taxon>
        <taxon>Bacillota</taxon>
        <taxon>Bacilli</taxon>
        <taxon>Bacillales</taxon>
        <taxon>Sporolactobacillaceae</taxon>
        <taxon>Sporolactobacillus</taxon>
    </lineage>
</organism>
<keyword evidence="2" id="KW-1185">Reference proteome</keyword>
<reference evidence="1" key="1">
    <citation type="journal article" date="2014" name="Int. J. Syst. Evol. Microbiol.">
        <title>Complete genome sequence of Corynebacterium casei LMG S-19264T (=DSM 44701T), isolated from a smear-ripened cheese.</title>
        <authorList>
            <consortium name="US DOE Joint Genome Institute (JGI-PGF)"/>
            <person name="Walter F."/>
            <person name="Albersmeier A."/>
            <person name="Kalinowski J."/>
            <person name="Ruckert C."/>
        </authorList>
    </citation>
    <scope>NUCLEOTIDE SEQUENCE</scope>
    <source>
        <strain evidence="1">JCM 15325</strain>
    </source>
</reference>
<dbReference type="Gene3D" id="2.170.120.40">
    <property type="entry name" value="YbbR-like domain"/>
    <property type="match status" value="2"/>
</dbReference>
<dbReference type="Gene3D" id="2.170.120.30">
    <property type="match status" value="2"/>
</dbReference>
<dbReference type="InterPro" id="IPR053154">
    <property type="entry name" value="c-di-AMP_regulator"/>
</dbReference>
<comment type="caution">
    <text evidence="1">The sequence shown here is derived from an EMBL/GenBank/DDBJ whole genome shotgun (WGS) entry which is preliminary data.</text>
</comment>
<dbReference type="EMBL" id="BMOK01000019">
    <property type="protein sequence ID" value="GGL64517.1"/>
    <property type="molecule type" value="Genomic_DNA"/>
</dbReference>